<organism evidence="1 2">
    <name type="scientific">Aestuariibaculum lutulentum</name>
    <dbReference type="NCBI Taxonomy" id="2920935"/>
    <lineage>
        <taxon>Bacteria</taxon>
        <taxon>Pseudomonadati</taxon>
        <taxon>Bacteroidota</taxon>
        <taxon>Flavobacteriia</taxon>
        <taxon>Flavobacteriales</taxon>
        <taxon>Flavobacteriaceae</taxon>
    </lineage>
</organism>
<accession>A0ABS9RGN2</accession>
<comment type="caution">
    <text evidence="1">The sequence shown here is derived from an EMBL/GenBank/DDBJ whole genome shotgun (WGS) entry which is preliminary data.</text>
</comment>
<evidence type="ECO:0000313" key="1">
    <source>
        <dbReference type="EMBL" id="MCH4552105.1"/>
    </source>
</evidence>
<gene>
    <name evidence="1" type="ORF">MKW35_05695</name>
</gene>
<protein>
    <recommendedName>
        <fullName evidence="3">Glycosyltransferase family 1 protein</fullName>
    </recommendedName>
</protein>
<dbReference type="SUPFAM" id="SSF53756">
    <property type="entry name" value="UDP-Glycosyltransferase/glycogen phosphorylase"/>
    <property type="match status" value="1"/>
</dbReference>
<evidence type="ECO:0008006" key="3">
    <source>
        <dbReference type="Google" id="ProtNLM"/>
    </source>
</evidence>
<dbReference type="EMBL" id="JAKVQD010000001">
    <property type="protein sequence ID" value="MCH4552105.1"/>
    <property type="molecule type" value="Genomic_DNA"/>
</dbReference>
<proteinExistence type="predicted"/>
<dbReference type="RefSeq" id="WP_240572422.1">
    <property type="nucleotide sequence ID" value="NZ_CP136709.1"/>
</dbReference>
<reference evidence="1" key="1">
    <citation type="submission" date="2022-02" db="EMBL/GenBank/DDBJ databases">
        <title>Aestuariibaculum sp., a marine bacterium isolated from sediment in Guangxi.</title>
        <authorList>
            <person name="Ying J."/>
        </authorList>
    </citation>
    <scope>NUCLEOTIDE SEQUENCE</scope>
    <source>
        <strain evidence="1">L182</strain>
    </source>
</reference>
<keyword evidence="2" id="KW-1185">Reference proteome</keyword>
<dbReference type="Proteomes" id="UP001156141">
    <property type="component" value="Unassembled WGS sequence"/>
</dbReference>
<evidence type="ECO:0000313" key="2">
    <source>
        <dbReference type="Proteomes" id="UP001156141"/>
    </source>
</evidence>
<name>A0ABS9RGN2_9FLAO</name>
<sequence>MGLGSLNNSFTHFHFLCTNYGSNKDGIGHYTSKVVKELGKSKGILIDVYSGKTEELSKFELVFSFIMIKEIIKLIRATYKRTNENIIVLEYPFVEYNPLILIFLAILKSLVRENSMIVLSLHEYKRTQLLRKLFIKFLLPMADVVLYTKQEDVETFRKYNSINFKKRIIPANIEPDLKELRKEVNENELNVCFFGIVNYKTKEIKEMIDGWEKYVQLNSSNRTIKKFHFISSSNDNQIKSNPNIIYHYNLDDLEVSSMLKKIHFVILPLKPEISINNGSLAVACIHKCIPVGVFQKEYFQKGFGVSMKDYSVNSFFQTFQDIDRLNNEKILLKSELAYDYGKSKSIVNCAKSYLEQLERIN</sequence>